<proteinExistence type="predicted"/>
<dbReference type="RefSeq" id="WP_084139298.1">
    <property type="nucleotide sequence ID" value="NZ_FRCP01000015.1"/>
</dbReference>
<dbReference type="InterPro" id="IPR016181">
    <property type="entry name" value="Acyl_CoA_acyltransferase"/>
</dbReference>
<evidence type="ECO:0000259" key="1">
    <source>
        <dbReference type="PROSITE" id="PS51186"/>
    </source>
</evidence>
<accession>A0A1M7L6X0</accession>
<dbReference type="OrthoDB" id="8116556at2"/>
<evidence type="ECO:0000313" key="3">
    <source>
        <dbReference type="Proteomes" id="UP000184038"/>
    </source>
</evidence>
<name>A0A1M7L6X0_9FIRM</name>
<evidence type="ECO:0000313" key="2">
    <source>
        <dbReference type="EMBL" id="SHM73267.1"/>
    </source>
</evidence>
<feature type="domain" description="N-acetyltransferase" evidence="1">
    <location>
        <begin position="6"/>
        <end position="168"/>
    </location>
</feature>
<protein>
    <submittedName>
        <fullName evidence="2">Acetyltransferase (GNAT) family protein</fullName>
    </submittedName>
</protein>
<dbReference type="AlphaFoldDB" id="A0A1M7L6X0"/>
<gene>
    <name evidence="2" type="ORF">SAMN02746066_03089</name>
</gene>
<reference evidence="2 3" key="1">
    <citation type="submission" date="2016-11" db="EMBL/GenBank/DDBJ databases">
        <authorList>
            <person name="Jaros S."/>
            <person name="Januszkiewicz K."/>
            <person name="Wedrychowicz H."/>
        </authorList>
    </citation>
    <scope>NUCLEOTIDE SEQUENCE [LARGE SCALE GENOMIC DNA]</scope>
    <source>
        <strain evidence="2 3">DSM 15930</strain>
    </source>
</reference>
<dbReference type="STRING" id="1120996.SAMN02746066_03089"/>
<sequence>MNIKELTIEEMNRELFNHFVRRQEVTRCYRKIDGEWVIKDDPFIDEWSEEEYQILVDCLKNTITTRGVVYGAFVDGKLKGFTSVESQLFGINKEYLDLSSIHVSQDMRGSGLGRKLFRLAADWAKSHGAKKLYISAHSAVETQEFYKSMGCVEAVEYNPKHVEQEPCDCQLECIL</sequence>
<keyword evidence="2" id="KW-0808">Transferase</keyword>
<dbReference type="Gene3D" id="3.40.630.30">
    <property type="match status" value="1"/>
</dbReference>
<dbReference type="PROSITE" id="PS51186">
    <property type="entry name" value="GNAT"/>
    <property type="match status" value="1"/>
</dbReference>
<organism evidence="2 3">
    <name type="scientific">Anaerosporobacter mobilis DSM 15930</name>
    <dbReference type="NCBI Taxonomy" id="1120996"/>
    <lineage>
        <taxon>Bacteria</taxon>
        <taxon>Bacillati</taxon>
        <taxon>Bacillota</taxon>
        <taxon>Clostridia</taxon>
        <taxon>Lachnospirales</taxon>
        <taxon>Lachnospiraceae</taxon>
        <taxon>Anaerosporobacter</taxon>
    </lineage>
</organism>
<dbReference type="Pfam" id="PF00583">
    <property type="entry name" value="Acetyltransf_1"/>
    <property type="match status" value="1"/>
</dbReference>
<dbReference type="CDD" id="cd04301">
    <property type="entry name" value="NAT_SF"/>
    <property type="match status" value="1"/>
</dbReference>
<dbReference type="InterPro" id="IPR000182">
    <property type="entry name" value="GNAT_dom"/>
</dbReference>
<dbReference type="SUPFAM" id="SSF55729">
    <property type="entry name" value="Acyl-CoA N-acyltransferases (Nat)"/>
    <property type="match status" value="1"/>
</dbReference>
<dbReference type="GO" id="GO:0016747">
    <property type="term" value="F:acyltransferase activity, transferring groups other than amino-acyl groups"/>
    <property type="evidence" value="ECO:0007669"/>
    <property type="project" value="InterPro"/>
</dbReference>
<dbReference type="Proteomes" id="UP000184038">
    <property type="component" value="Unassembled WGS sequence"/>
</dbReference>
<keyword evidence="3" id="KW-1185">Reference proteome</keyword>
<dbReference type="EMBL" id="FRCP01000015">
    <property type="protein sequence ID" value="SHM73267.1"/>
    <property type="molecule type" value="Genomic_DNA"/>
</dbReference>